<keyword evidence="2" id="KW-1185">Reference proteome</keyword>
<reference evidence="1 2" key="1">
    <citation type="submission" date="2021-03" db="EMBL/GenBank/DDBJ databases">
        <authorList>
            <person name="King G.J."/>
            <person name="Bancroft I."/>
            <person name="Baten A."/>
            <person name="Bloomfield J."/>
            <person name="Borpatragohain P."/>
            <person name="He Z."/>
            <person name="Irish N."/>
            <person name="Irwin J."/>
            <person name="Liu K."/>
            <person name="Mauleon R.P."/>
            <person name="Moore J."/>
            <person name="Morris R."/>
            <person name="Ostergaard L."/>
            <person name="Wang B."/>
            <person name="Wells R."/>
        </authorList>
    </citation>
    <scope>NUCLEOTIDE SEQUENCE [LARGE SCALE GENOMIC DNA]</scope>
    <source>
        <strain evidence="1">R-o-18</strain>
        <tissue evidence="1">Leaf</tissue>
    </source>
</reference>
<name>A0ABQ7NL33_BRACM</name>
<proteinExistence type="predicted"/>
<sequence length="119" mass="13023">MGFSTGSFLPSYKRSCSPLLLSHHKSESKLCREFPEAENPSRRPLSLLRRLSFLLLSPSVISLLSPSSSLVPCGGGGGGCSRLAVVVRSRRSLVAFAMCIVCDTDNGWRLVNESKYKFK</sequence>
<dbReference type="Proteomes" id="UP000823674">
    <property type="component" value="Chromosome A02"/>
</dbReference>
<comment type="caution">
    <text evidence="1">The sequence shown here is derived from an EMBL/GenBank/DDBJ whole genome shotgun (WGS) entry which is preliminary data.</text>
</comment>
<gene>
    <name evidence="1" type="primary">A02g507680.1_BraROA</name>
    <name evidence="1" type="ORF">IGI04_007190</name>
</gene>
<organism evidence="1 2">
    <name type="scientific">Brassica rapa subsp. trilocularis</name>
    <dbReference type="NCBI Taxonomy" id="1813537"/>
    <lineage>
        <taxon>Eukaryota</taxon>
        <taxon>Viridiplantae</taxon>
        <taxon>Streptophyta</taxon>
        <taxon>Embryophyta</taxon>
        <taxon>Tracheophyta</taxon>
        <taxon>Spermatophyta</taxon>
        <taxon>Magnoliopsida</taxon>
        <taxon>eudicotyledons</taxon>
        <taxon>Gunneridae</taxon>
        <taxon>Pentapetalae</taxon>
        <taxon>rosids</taxon>
        <taxon>malvids</taxon>
        <taxon>Brassicales</taxon>
        <taxon>Brassicaceae</taxon>
        <taxon>Brassiceae</taxon>
        <taxon>Brassica</taxon>
    </lineage>
</organism>
<protein>
    <submittedName>
        <fullName evidence="1">Uncharacterized protein</fullName>
    </submittedName>
</protein>
<evidence type="ECO:0000313" key="2">
    <source>
        <dbReference type="Proteomes" id="UP000823674"/>
    </source>
</evidence>
<dbReference type="EMBL" id="JADBGQ010000002">
    <property type="protein sequence ID" value="KAG5410871.1"/>
    <property type="molecule type" value="Genomic_DNA"/>
</dbReference>
<accession>A0ABQ7NL33</accession>
<evidence type="ECO:0000313" key="1">
    <source>
        <dbReference type="EMBL" id="KAG5410871.1"/>
    </source>
</evidence>